<feature type="transmembrane region" description="Helical" evidence="1">
    <location>
        <begin position="105"/>
        <end position="122"/>
    </location>
</feature>
<name>A0A0U2PCL4_9BACL</name>
<proteinExistence type="predicted"/>
<feature type="transmembrane region" description="Helical" evidence="1">
    <location>
        <begin position="50"/>
        <end position="76"/>
    </location>
</feature>
<gene>
    <name evidence="2" type="ORF">AUC31_12290</name>
</gene>
<keyword evidence="1" id="KW-1133">Transmembrane helix</keyword>
<feature type="transmembrane region" description="Helical" evidence="1">
    <location>
        <begin position="134"/>
        <end position="155"/>
    </location>
</feature>
<keyword evidence="3" id="KW-1185">Reference proteome</keyword>
<feature type="transmembrane region" description="Helical" evidence="1">
    <location>
        <begin position="25"/>
        <end position="44"/>
    </location>
</feature>
<evidence type="ECO:0008006" key="4">
    <source>
        <dbReference type="Google" id="ProtNLM"/>
    </source>
</evidence>
<accession>A0A0U2PCL4</accession>
<keyword evidence="1" id="KW-0472">Membrane</keyword>
<dbReference type="AlphaFoldDB" id="A0A0U2PCL4"/>
<evidence type="ECO:0000313" key="3">
    <source>
        <dbReference type="Proteomes" id="UP000067683"/>
    </source>
</evidence>
<evidence type="ECO:0000256" key="1">
    <source>
        <dbReference type="SAM" id="Phobius"/>
    </source>
</evidence>
<reference evidence="2" key="1">
    <citation type="submission" date="2016-01" db="EMBL/GenBank/DDBJ databases">
        <title>Complete genome of Planococcus rifietoensis type strain M8.</title>
        <authorList>
            <person name="See-Too W.S."/>
        </authorList>
    </citation>
    <scope>NUCLEOTIDE SEQUENCE [LARGE SCALE GENOMIC DNA]</scope>
    <source>
        <strain evidence="2">M8</strain>
    </source>
</reference>
<organism evidence="2 3">
    <name type="scientific">Planococcus rifietoensis</name>
    <dbReference type="NCBI Taxonomy" id="200991"/>
    <lineage>
        <taxon>Bacteria</taxon>
        <taxon>Bacillati</taxon>
        <taxon>Bacillota</taxon>
        <taxon>Bacilli</taxon>
        <taxon>Bacillales</taxon>
        <taxon>Caryophanaceae</taxon>
        <taxon>Planococcus</taxon>
    </lineage>
</organism>
<dbReference type="EMBL" id="CP013659">
    <property type="protein sequence ID" value="ALS75927.1"/>
    <property type="molecule type" value="Genomic_DNA"/>
</dbReference>
<dbReference type="Proteomes" id="UP000067683">
    <property type="component" value="Chromosome"/>
</dbReference>
<evidence type="ECO:0000313" key="2">
    <source>
        <dbReference type="EMBL" id="ALS75927.1"/>
    </source>
</evidence>
<keyword evidence="1" id="KW-0812">Transmembrane</keyword>
<dbReference type="KEGG" id="prt:AUC31_12290"/>
<protein>
    <recommendedName>
        <fullName evidence="4">DUF3278 domain-containing protein</fullName>
    </recommendedName>
</protein>
<sequence length="163" mass="18607">MERADTVEEAQQEIKEIKKLKKMQLLWGNLLMLVTFLLLSYLLGNGKILFVTWVLVIFLLILTILSLYTLVTGTIIGTKNTRRVRAFDRKCWGEKKWKRNKIIEIVLYTVLGIGITALAFNTDLDSSHRNLSDFAFPFAGAWIGYNLGEIMRIAALKEQPANS</sequence>